<reference evidence="2 3" key="1">
    <citation type="submission" date="2018-08" db="EMBL/GenBank/DDBJ databases">
        <title>A genome reference for cultivated species of the human gut microbiota.</title>
        <authorList>
            <person name="Zou Y."/>
            <person name="Xue W."/>
            <person name="Luo G."/>
        </authorList>
    </citation>
    <scope>NUCLEOTIDE SEQUENCE [LARGE SCALE GENOMIC DNA]</scope>
    <source>
        <strain evidence="2 3">AM07-24</strain>
    </source>
</reference>
<keyword evidence="3" id="KW-1185">Reference proteome</keyword>
<accession>A0A415DYC6</accession>
<protein>
    <recommendedName>
        <fullName evidence="1">Amidohydrolase-related domain-containing protein</fullName>
    </recommendedName>
</protein>
<dbReference type="OrthoDB" id="9802793at2"/>
<dbReference type="InterPro" id="IPR011059">
    <property type="entry name" value="Metal-dep_hydrolase_composite"/>
</dbReference>
<name>A0A415DYC6_9FIRM</name>
<dbReference type="PANTHER" id="PTHR43135:SF3">
    <property type="entry name" value="ALPHA-D-RIBOSE 1-METHYLPHOSPHONATE 5-TRIPHOSPHATE DIPHOSPHATASE"/>
    <property type="match status" value="1"/>
</dbReference>
<dbReference type="InterPro" id="IPR051781">
    <property type="entry name" value="Metallo-dep_Hydrolase"/>
</dbReference>
<dbReference type="STRING" id="1776384.GCA_900086585_02070"/>
<proteinExistence type="predicted"/>
<dbReference type="AlphaFoldDB" id="A0A415DYC6"/>
<dbReference type="Gene3D" id="2.30.40.10">
    <property type="entry name" value="Urease, subunit C, domain 1"/>
    <property type="match status" value="1"/>
</dbReference>
<organism evidence="2 3">
    <name type="scientific">Emergencia timonensis</name>
    <dbReference type="NCBI Taxonomy" id="1776384"/>
    <lineage>
        <taxon>Bacteria</taxon>
        <taxon>Bacillati</taxon>
        <taxon>Bacillota</taxon>
        <taxon>Clostridia</taxon>
        <taxon>Peptostreptococcales</taxon>
        <taxon>Anaerovoracaceae</taxon>
        <taxon>Emergencia</taxon>
    </lineage>
</organism>
<dbReference type="SUPFAM" id="SSF51338">
    <property type="entry name" value="Composite domain of metallo-dependent hydrolases"/>
    <property type="match status" value="1"/>
</dbReference>
<dbReference type="GO" id="GO:0016810">
    <property type="term" value="F:hydrolase activity, acting on carbon-nitrogen (but not peptide) bonds"/>
    <property type="evidence" value="ECO:0007669"/>
    <property type="project" value="InterPro"/>
</dbReference>
<comment type="caution">
    <text evidence="2">The sequence shown here is derived from an EMBL/GenBank/DDBJ whole genome shotgun (WGS) entry which is preliminary data.</text>
</comment>
<dbReference type="Pfam" id="PF01979">
    <property type="entry name" value="Amidohydro_1"/>
    <property type="match status" value="1"/>
</dbReference>
<feature type="domain" description="Amidohydrolase-related" evidence="1">
    <location>
        <begin position="56"/>
        <end position="395"/>
    </location>
</feature>
<evidence type="ECO:0000313" key="3">
    <source>
        <dbReference type="Proteomes" id="UP000284841"/>
    </source>
</evidence>
<dbReference type="Gene3D" id="3.20.20.140">
    <property type="entry name" value="Metal-dependent hydrolases"/>
    <property type="match status" value="1"/>
</dbReference>
<dbReference type="PANTHER" id="PTHR43135">
    <property type="entry name" value="ALPHA-D-RIBOSE 1-METHYLPHOSPHONATE 5-TRIPHOSPHATE DIPHOSPHATASE"/>
    <property type="match status" value="1"/>
</dbReference>
<gene>
    <name evidence="2" type="ORF">DW099_13440</name>
</gene>
<dbReference type="Proteomes" id="UP000284841">
    <property type="component" value="Unassembled WGS sequence"/>
</dbReference>
<evidence type="ECO:0000259" key="1">
    <source>
        <dbReference type="Pfam" id="PF01979"/>
    </source>
</evidence>
<dbReference type="InterPro" id="IPR006680">
    <property type="entry name" value="Amidohydro-rel"/>
</dbReference>
<sequence length="398" mass="44166">MMILLKNCRLIPELTEGYEGLVADVLIDAKKIRQIAEPGTIEAEADVQVIDIEGNTLLPGFFDLHAHLYLSSFDFQSLNERSAADTGFDVYGYARDYLKAGYTTIRDCGCSHNATVALERARKKGIVNVPRVISTGLILTPTENGNSTFKALYKVVDTPEEVRKAAREQFELGNDAIKYMVTGAYFNESGDPGAVIAMEDEVREAVKVAAMKKSYVIAHTHSAEGIKLAIRAGVYTVEHCSFIDDEAIAMLKDNDNCFMVATGAIGLDSLDEDNELISADSLDKSKKYEAMERQSVNKAYQAGLKIGFGSDIDWGAFVKHPGYEFIARTEWYDFDYKDILLQATKYSAEIAKLDDQLGTIKEGKNAELVVVEGNPDEDIYVMKKLPKYVFYNGEIIEN</sequence>
<dbReference type="InterPro" id="IPR032466">
    <property type="entry name" value="Metal_Hydrolase"/>
</dbReference>
<evidence type="ECO:0000313" key="2">
    <source>
        <dbReference type="EMBL" id="RHJ85846.1"/>
    </source>
</evidence>
<dbReference type="RefSeq" id="WP_118336028.1">
    <property type="nucleotide sequence ID" value="NZ_AP025567.1"/>
</dbReference>
<dbReference type="EMBL" id="QRMS01000004">
    <property type="protein sequence ID" value="RHJ85846.1"/>
    <property type="molecule type" value="Genomic_DNA"/>
</dbReference>
<dbReference type="SUPFAM" id="SSF51556">
    <property type="entry name" value="Metallo-dependent hydrolases"/>
    <property type="match status" value="1"/>
</dbReference>